<keyword evidence="1" id="KW-1133">Transmembrane helix</keyword>
<dbReference type="Proteomes" id="UP000271098">
    <property type="component" value="Unassembled WGS sequence"/>
</dbReference>
<dbReference type="GO" id="GO:0016020">
    <property type="term" value="C:membrane"/>
    <property type="evidence" value="ECO:0007669"/>
    <property type="project" value="TreeGrafter"/>
</dbReference>
<sequence length="94" mass="10484">MLFVPLGMQLIAPRNTAEEWSMVFLFTAIVLIITNVIFCVFGRGEACKWTTEEFIIKKATSTPELFVTSLQQASPGKVLPQPVQKLHNDLAQCS</sequence>
<keyword evidence="3" id="KW-1185">Reference proteome</keyword>
<evidence type="ECO:0000313" key="4">
    <source>
        <dbReference type="WBParaSite" id="GPUH_0001266601-mRNA-1"/>
    </source>
</evidence>
<reference evidence="4" key="1">
    <citation type="submission" date="2016-06" db="UniProtKB">
        <authorList>
            <consortium name="WormBaseParasite"/>
        </authorList>
    </citation>
    <scope>IDENTIFICATION</scope>
</reference>
<organism evidence="4">
    <name type="scientific">Gongylonema pulchrum</name>
    <dbReference type="NCBI Taxonomy" id="637853"/>
    <lineage>
        <taxon>Eukaryota</taxon>
        <taxon>Metazoa</taxon>
        <taxon>Ecdysozoa</taxon>
        <taxon>Nematoda</taxon>
        <taxon>Chromadorea</taxon>
        <taxon>Rhabditida</taxon>
        <taxon>Spirurina</taxon>
        <taxon>Spiruromorpha</taxon>
        <taxon>Spiruroidea</taxon>
        <taxon>Gongylonematidae</taxon>
        <taxon>Gongylonema</taxon>
    </lineage>
</organism>
<dbReference type="PANTHER" id="PTHR45757:SF23">
    <property type="entry name" value="MAJOR FACILITATOR SUPERFAMILY (MFS) PROFILE DOMAIN-CONTAINING PROTEIN"/>
    <property type="match status" value="1"/>
</dbReference>
<evidence type="ECO:0000313" key="2">
    <source>
        <dbReference type="EMBL" id="VDN20827.1"/>
    </source>
</evidence>
<dbReference type="OrthoDB" id="5784438at2759"/>
<accession>A0A183DVB1</accession>
<keyword evidence="1" id="KW-0472">Membrane</keyword>
<name>A0A183DVB1_9BILA</name>
<dbReference type="PANTHER" id="PTHR45757">
    <property type="entry name" value="PROTEIN CBG23364-RELATED"/>
    <property type="match status" value="1"/>
</dbReference>
<keyword evidence="1" id="KW-0812">Transmembrane</keyword>
<reference evidence="2 3" key="2">
    <citation type="submission" date="2018-11" db="EMBL/GenBank/DDBJ databases">
        <authorList>
            <consortium name="Pathogen Informatics"/>
        </authorList>
    </citation>
    <scope>NUCLEOTIDE SEQUENCE [LARGE SCALE GENOMIC DNA]</scope>
</reference>
<dbReference type="EMBL" id="UYRT01079491">
    <property type="protein sequence ID" value="VDN20827.1"/>
    <property type="molecule type" value="Genomic_DNA"/>
</dbReference>
<evidence type="ECO:0000256" key="1">
    <source>
        <dbReference type="SAM" id="Phobius"/>
    </source>
</evidence>
<protein>
    <submittedName>
        <fullName evidence="4">Neur_chan_memb domain-containing protein</fullName>
    </submittedName>
</protein>
<gene>
    <name evidence="2" type="ORF">GPUH_LOCUS12652</name>
</gene>
<proteinExistence type="predicted"/>
<dbReference type="AlphaFoldDB" id="A0A183DVB1"/>
<dbReference type="WBParaSite" id="GPUH_0001266601-mRNA-1">
    <property type="protein sequence ID" value="GPUH_0001266601-mRNA-1"/>
    <property type="gene ID" value="GPUH_0001266601"/>
</dbReference>
<evidence type="ECO:0000313" key="3">
    <source>
        <dbReference type="Proteomes" id="UP000271098"/>
    </source>
</evidence>
<feature type="transmembrane region" description="Helical" evidence="1">
    <location>
        <begin position="20"/>
        <end position="41"/>
    </location>
</feature>